<evidence type="ECO:0000313" key="6">
    <source>
        <dbReference type="EMBL" id="MBE8589907.1"/>
    </source>
</evidence>
<proteinExistence type="inferred from homology"/>
<name>A0ABR9SLW8_9PSED</name>
<dbReference type="InterPro" id="IPR036937">
    <property type="entry name" value="Adhesion_dom_fimbrial_sf"/>
</dbReference>
<dbReference type="Gene3D" id="2.60.40.1090">
    <property type="entry name" value="Fimbrial-type adhesion domain"/>
    <property type="match status" value="1"/>
</dbReference>
<dbReference type="EMBL" id="JADDUM010000022">
    <property type="protein sequence ID" value="MBE8589907.1"/>
    <property type="molecule type" value="Genomic_DNA"/>
</dbReference>
<keyword evidence="3 5" id="KW-0732">Signal</keyword>
<evidence type="ECO:0000256" key="5">
    <source>
        <dbReference type="SAM" id="SignalP"/>
    </source>
</evidence>
<comment type="similarity">
    <text evidence="2">Belongs to the fimbrial protein family.</text>
</comment>
<evidence type="ECO:0000256" key="4">
    <source>
        <dbReference type="ARBA" id="ARBA00023263"/>
    </source>
</evidence>
<gene>
    <name evidence="6" type="ORF">IQK56_02615</name>
</gene>
<feature type="signal peptide" evidence="5">
    <location>
        <begin position="1"/>
        <end position="23"/>
    </location>
</feature>
<comment type="caution">
    <text evidence="6">The sequence shown here is derived from an EMBL/GenBank/DDBJ whole genome shotgun (WGS) entry which is preliminary data.</text>
</comment>
<accession>A0ABR9SLW8</accession>
<dbReference type="InterPro" id="IPR050263">
    <property type="entry name" value="Bact_Fimbrial_Adh_Pro"/>
</dbReference>
<dbReference type="PANTHER" id="PTHR33420">
    <property type="entry name" value="FIMBRIAL SUBUNIT ELFA-RELATED"/>
    <property type="match status" value="1"/>
</dbReference>
<reference evidence="6 7" key="1">
    <citation type="submission" date="2020-10" db="EMBL/GenBank/DDBJ databases">
        <title>The draft genomes of Cyclamen pathogen Pseudomonas sp.</title>
        <authorList>
            <person name="Fujikawa T."/>
            <person name="Sawada H."/>
        </authorList>
    </citation>
    <scope>NUCLEOTIDE SEQUENCE [LARGE SCALE GENOMIC DNA]</scope>
    <source>
        <strain evidence="6 7">MAFF 301449</strain>
    </source>
</reference>
<evidence type="ECO:0000256" key="2">
    <source>
        <dbReference type="ARBA" id="ARBA00006671"/>
    </source>
</evidence>
<keyword evidence="4" id="KW-0281">Fimbrium</keyword>
<dbReference type="PANTHER" id="PTHR33420:SF3">
    <property type="entry name" value="FIMBRIAL SUBUNIT ELFA"/>
    <property type="match status" value="1"/>
</dbReference>
<evidence type="ECO:0000256" key="3">
    <source>
        <dbReference type="ARBA" id="ARBA00022729"/>
    </source>
</evidence>
<evidence type="ECO:0000313" key="7">
    <source>
        <dbReference type="Proteomes" id="UP000613075"/>
    </source>
</evidence>
<organism evidence="6 7">
    <name type="scientific">Pseudomonas cyclaminis</name>
    <dbReference type="NCBI Taxonomy" id="2781239"/>
    <lineage>
        <taxon>Bacteria</taxon>
        <taxon>Pseudomonadati</taxon>
        <taxon>Pseudomonadota</taxon>
        <taxon>Gammaproteobacteria</taxon>
        <taxon>Pseudomonadales</taxon>
        <taxon>Pseudomonadaceae</taxon>
        <taxon>Pseudomonas</taxon>
    </lineage>
</organism>
<dbReference type="SUPFAM" id="SSF49401">
    <property type="entry name" value="Bacterial adhesins"/>
    <property type="match status" value="1"/>
</dbReference>
<evidence type="ECO:0000256" key="1">
    <source>
        <dbReference type="ARBA" id="ARBA00004561"/>
    </source>
</evidence>
<keyword evidence="7" id="KW-1185">Reference proteome</keyword>
<protein>
    <submittedName>
        <fullName evidence="6">Type 1 fimbrial protein</fullName>
    </submittedName>
</protein>
<dbReference type="InterPro" id="IPR008966">
    <property type="entry name" value="Adhesion_dom_sf"/>
</dbReference>
<comment type="subcellular location">
    <subcellularLocation>
        <location evidence="1">Fimbrium</location>
    </subcellularLocation>
</comment>
<dbReference type="RefSeq" id="WP_193862148.1">
    <property type="nucleotide sequence ID" value="NZ_JADDUM010000022.1"/>
</dbReference>
<dbReference type="Proteomes" id="UP000613075">
    <property type="component" value="Unassembled WGS sequence"/>
</dbReference>
<sequence>MSIRTLTPLLAITASLITHTAQAETTGTLTFIGQVNAGTCNLAAGDENRSITLPTIKISDFDTTPSTGAFDFEVSADCESDIRNVTFLFAGTASAGNAKLFSNTGTSKGTALQLVHRVSPAFVIPANGTPAQRSRKVATSSHKAVIPLTAAYHKTGAAITQGTLASAVTVSITYN</sequence>
<feature type="chain" id="PRO_5047328000" evidence="5">
    <location>
        <begin position="24"/>
        <end position="175"/>
    </location>
</feature>